<evidence type="ECO:0000256" key="5">
    <source>
        <dbReference type="ARBA" id="ARBA00022519"/>
    </source>
</evidence>
<evidence type="ECO:0000256" key="7">
    <source>
        <dbReference type="ARBA" id="ARBA00022927"/>
    </source>
</evidence>
<evidence type="ECO:0000313" key="13">
    <source>
        <dbReference type="Proteomes" id="UP000070560"/>
    </source>
</evidence>
<dbReference type="GO" id="GO:0055085">
    <property type="term" value="P:transmembrane transport"/>
    <property type="evidence" value="ECO:0007669"/>
    <property type="project" value="InterPro"/>
</dbReference>
<dbReference type="Pfam" id="PF13103">
    <property type="entry name" value="TonB_2"/>
    <property type="match status" value="1"/>
</dbReference>
<evidence type="ECO:0000256" key="9">
    <source>
        <dbReference type="ARBA" id="ARBA00023136"/>
    </source>
</evidence>
<evidence type="ECO:0000313" key="12">
    <source>
        <dbReference type="EMBL" id="AMM41016.1"/>
    </source>
</evidence>
<feature type="domain" description="TonB C-terminal" evidence="11">
    <location>
        <begin position="183"/>
        <end position="277"/>
    </location>
</feature>
<dbReference type="EMBL" id="CP013015">
    <property type="protein sequence ID" value="AMM41016.1"/>
    <property type="molecule type" value="Genomic_DNA"/>
</dbReference>
<dbReference type="AlphaFoldDB" id="A0A7U4QKI3"/>
<keyword evidence="9 10" id="KW-0472">Membrane</keyword>
<evidence type="ECO:0000256" key="2">
    <source>
        <dbReference type="ARBA" id="ARBA00006555"/>
    </source>
</evidence>
<evidence type="ECO:0000256" key="8">
    <source>
        <dbReference type="ARBA" id="ARBA00022989"/>
    </source>
</evidence>
<keyword evidence="6 10" id="KW-0812">Transmembrane</keyword>
<organism evidence="12 13">
    <name type="scientific">Desulfofervidus auxilii</name>
    <dbReference type="NCBI Taxonomy" id="1621989"/>
    <lineage>
        <taxon>Bacteria</taxon>
        <taxon>Pseudomonadati</taxon>
        <taxon>Thermodesulfobacteriota</taxon>
        <taxon>Candidatus Desulfofervidia</taxon>
        <taxon>Candidatus Desulfofervidales</taxon>
        <taxon>Candidatus Desulfofervidaceae</taxon>
        <taxon>Candidatus Desulfofervidus</taxon>
    </lineage>
</organism>
<keyword evidence="8 10" id="KW-1133">Transmembrane helix</keyword>
<dbReference type="InterPro" id="IPR037682">
    <property type="entry name" value="TonB_C"/>
</dbReference>
<dbReference type="Proteomes" id="UP000070560">
    <property type="component" value="Chromosome"/>
</dbReference>
<dbReference type="NCBIfam" id="TIGR01352">
    <property type="entry name" value="tonB_Cterm"/>
    <property type="match status" value="1"/>
</dbReference>
<keyword evidence="3" id="KW-0813">Transport</keyword>
<dbReference type="GO" id="GO:0031992">
    <property type="term" value="F:energy transducer activity"/>
    <property type="evidence" value="ECO:0007669"/>
    <property type="project" value="TreeGrafter"/>
</dbReference>
<dbReference type="PANTHER" id="PTHR33446">
    <property type="entry name" value="PROTEIN TONB-RELATED"/>
    <property type="match status" value="1"/>
</dbReference>
<dbReference type="GO" id="GO:0098797">
    <property type="term" value="C:plasma membrane protein complex"/>
    <property type="evidence" value="ECO:0007669"/>
    <property type="project" value="TreeGrafter"/>
</dbReference>
<evidence type="ECO:0000256" key="1">
    <source>
        <dbReference type="ARBA" id="ARBA00004383"/>
    </source>
</evidence>
<dbReference type="PROSITE" id="PS52015">
    <property type="entry name" value="TONB_CTD"/>
    <property type="match status" value="1"/>
</dbReference>
<dbReference type="InterPro" id="IPR006260">
    <property type="entry name" value="TonB/TolA_C"/>
</dbReference>
<sequence>MSFLLNASYKFSFFISLSIHFFILFFIFFVSIEHKQYLNLSPIYQVRLVEMPGLTKAGVNKQKTKVRSKKRIVTKKTQVSKAKKSKVGVSQKTGRKKVQTSKVISLKKSKSKSKSKKISEQALVAKKIKAIEKQVKEKERREIIPKEVAKIAQEIREGGAGGVIGGFVNGKFTGREISLSFQLYHAQIEERIMKNWILPTFLLKKQLALEAIVIIRIRRDGHITKIKFEKKSGNSIFDRSVKEAIKNSDPLFPLPKDYTQPYYEVGFRFKWPKGRIG</sequence>
<keyword evidence="13" id="KW-1185">Reference proteome</keyword>
<accession>A0A7U4QKI3</accession>
<name>A0A7U4QKI3_DESA2</name>
<evidence type="ECO:0000256" key="3">
    <source>
        <dbReference type="ARBA" id="ARBA00022448"/>
    </source>
</evidence>
<dbReference type="GO" id="GO:0015031">
    <property type="term" value="P:protein transport"/>
    <property type="evidence" value="ECO:0007669"/>
    <property type="project" value="UniProtKB-KW"/>
</dbReference>
<dbReference type="PANTHER" id="PTHR33446:SF2">
    <property type="entry name" value="PROTEIN TONB"/>
    <property type="match status" value="1"/>
</dbReference>
<gene>
    <name evidence="12" type="ORF">HS1_001212</name>
</gene>
<reference evidence="12 13" key="1">
    <citation type="submission" date="2015-10" db="EMBL/GenBank/DDBJ databases">
        <title>Candidatus Desulfofervidus auxilii, a hydrogenotrophic sulfate-reducing bacterium involved in the thermophilic anaerobic oxidation of methane.</title>
        <authorList>
            <person name="Krukenberg V."/>
            <person name="Richter M."/>
            <person name="Wegener G."/>
        </authorList>
    </citation>
    <scope>NUCLEOTIDE SEQUENCE [LARGE SCALE GENOMIC DNA]</scope>
    <source>
        <strain evidence="12 13">HS1</strain>
    </source>
</reference>
<dbReference type="OrthoDB" id="5432798at2"/>
<keyword evidence="7" id="KW-0653">Protein transport</keyword>
<dbReference type="Gene3D" id="3.30.1150.10">
    <property type="match status" value="1"/>
</dbReference>
<keyword evidence="4" id="KW-1003">Cell membrane</keyword>
<dbReference type="SUPFAM" id="SSF74653">
    <property type="entry name" value="TolA/TonB C-terminal domain"/>
    <property type="match status" value="1"/>
</dbReference>
<dbReference type="KEGG" id="daw:HS1_001212"/>
<evidence type="ECO:0000256" key="4">
    <source>
        <dbReference type="ARBA" id="ARBA00022475"/>
    </source>
</evidence>
<evidence type="ECO:0000256" key="10">
    <source>
        <dbReference type="SAM" id="Phobius"/>
    </source>
</evidence>
<evidence type="ECO:0000259" key="11">
    <source>
        <dbReference type="PROSITE" id="PS52015"/>
    </source>
</evidence>
<comment type="similarity">
    <text evidence="2">Belongs to the TonB family.</text>
</comment>
<proteinExistence type="inferred from homology"/>
<feature type="transmembrane region" description="Helical" evidence="10">
    <location>
        <begin position="12"/>
        <end position="32"/>
    </location>
</feature>
<keyword evidence="5" id="KW-0997">Cell inner membrane</keyword>
<evidence type="ECO:0000256" key="6">
    <source>
        <dbReference type="ARBA" id="ARBA00022692"/>
    </source>
</evidence>
<comment type="subcellular location">
    <subcellularLocation>
        <location evidence="1">Cell inner membrane</location>
        <topology evidence="1">Single-pass membrane protein</topology>
        <orientation evidence="1">Periplasmic side</orientation>
    </subcellularLocation>
</comment>
<dbReference type="InterPro" id="IPR051045">
    <property type="entry name" value="TonB-dependent_transducer"/>
</dbReference>
<protein>
    <recommendedName>
        <fullName evidence="11">TonB C-terminal domain-containing protein</fullName>
    </recommendedName>
</protein>